<sequence length="59" mass="6817">MVFPWSSMEQGGPRDRDPPDDPPEWGDRSRGAPRQKRNIRIATAFRALCISERYSNIVE</sequence>
<protein>
    <submittedName>
        <fullName evidence="2">Uncharacterized protein</fullName>
    </submittedName>
</protein>
<dbReference type="AlphaFoldDB" id="A0A8J3HCY5"/>
<proteinExistence type="predicted"/>
<reference evidence="2" key="2">
    <citation type="submission" date="2020-09" db="EMBL/GenBank/DDBJ databases">
        <authorList>
            <person name="Sun Q."/>
            <person name="Zhou Y."/>
        </authorList>
    </citation>
    <scope>NUCLEOTIDE SEQUENCE</scope>
    <source>
        <strain evidence="2">CGMCC 1.7081</strain>
    </source>
</reference>
<accession>A0A8J3HCY5</accession>
<gene>
    <name evidence="2" type="ORF">GCM10010961_41750</name>
</gene>
<evidence type="ECO:0000313" key="2">
    <source>
        <dbReference type="EMBL" id="GHH03626.1"/>
    </source>
</evidence>
<evidence type="ECO:0000313" key="3">
    <source>
        <dbReference type="Proteomes" id="UP000611500"/>
    </source>
</evidence>
<organism evidence="2 3">
    <name type="scientific">Pseudodonghicola xiamenensis</name>
    <dbReference type="NCBI Taxonomy" id="337702"/>
    <lineage>
        <taxon>Bacteria</taxon>
        <taxon>Pseudomonadati</taxon>
        <taxon>Pseudomonadota</taxon>
        <taxon>Alphaproteobacteria</taxon>
        <taxon>Rhodobacterales</taxon>
        <taxon>Paracoccaceae</taxon>
        <taxon>Pseudodonghicola</taxon>
    </lineage>
</organism>
<evidence type="ECO:0000256" key="1">
    <source>
        <dbReference type="SAM" id="MobiDB-lite"/>
    </source>
</evidence>
<reference evidence="2" key="1">
    <citation type="journal article" date="2014" name="Int. J. Syst. Evol. Microbiol.">
        <title>Complete genome sequence of Corynebacterium casei LMG S-19264T (=DSM 44701T), isolated from a smear-ripened cheese.</title>
        <authorList>
            <consortium name="US DOE Joint Genome Institute (JGI-PGF)"/>
            <person name="Walter F."/>
            <person name="Albersmeier A."/>
            <person name="Kalinowski J."/>
            <person name="Ruckert C."/>
        </authorList>
    </citation>
    <scope>NUCLEOTIDE SEQUENCE</scope>
    <source>
        <strain evidence="2">CGMCC 1.7081</strain>
    </source>
</reference>
<feature type="region of interest" description="Disordered" evidence="1">
    <location>
        <begin position="1"/>
        <end position="37"/>
    </location>
</feature>
<feature type="compositionally biased region" description="Basic and acidic residues" evidence="1">
    <location>
        <begin position="12"/>
        <end position="30"/>
    </location>
</feature>
<comment type="caution">
    <text evidence="2">The sequence shown here is derived from an EMBL/GenBank/DDBJ whole genome shotgun (WGS) entry which is preliminary data.</text>
</comment>
<name>A0A8J3HCY5_9RHOB</name>
<dbReference type="EMBL" id="BNAP01000038">
    <property type="protein sequence ID" value="GHH03626.1"/>
    <property type="molecule type" value="Genomic_DNA"/>
</dbReference>
<keyword evidence="3" id="KW-1185">Reference proteome</keyword>
<dbReference type="Proteomes" id="UP000611500">
    <property type="component" value="Unassembled WGS sequence"/>
</dbReference>